<evidence type="ECO:0000256" key="4">
    <source>
        <dbReference type="ARBA" id="ARBA00022763"/>
    </source>
</evidence>
<dbReference type="InterPro" id="IPR038729">
    <property type="entry name" value="Rad50/SbcC_AAA"/>
</dbReference>
<organism evidence="11 12">
    <name type="scientific">Tissierella creatinophila DSM 6911</name>
    <dbReference type="NCBI Taxonomy" id="1123403"/>
    <lineage>
        <taxon>Bacteria</taxon>
        <taxon>Bacillati</taxon>
        <taxon>Bacillota</taxon>
        <taxon>Tissierellia</taxon>
        <taxon>Tissierellales</taxon>
        <taxon>Tissierellaceae</taxon>
        <taxon>Tissierella</taxon>
    </lineage>
</organism>
<dbReference type="Proteomes" id="UP000186112">
    <property type="component" value="Unassembled WGS sequence"/>
</dbReference>
<evidence type="ECO:0000256" key="5">
    <source>
        <dbReference type="ARBA" id="ARBA00022840"/>
    </source>
</evidence>
<dbReference type="FunFam" id="3.40.50.300:FF:000356">
    <property type="entry name" value="DNA repair protein RecN"/>
    <property type="match status" value="1"/>
</dbReference>
<comment type="function">
    <text evidence="8">May be involved in recombinational repair of damaged DNA.</text>
</comment>
<evidence type="ECO:0000256" key="2">
    <source>
        <dbReference type="ARBA" id="ARBA00021315"/>
    </source>
</evidence>
<proteinExistence type="inferred from homology"/>
<comment type="caution">
    <text evidence="11">The sequence shown here is derived from an EMBL/GenBank/DDBJ whole genome shotgun (WGS) entry which is preliminary data.</text>
</comment>
<dbReference type="GO" id="GO:0005524">
    <property type="term" value="F:ATP binding"/>
    <property type="evidence" value="ECO:0007669"/>
    <property type="project" value="UniProtKB-KW"/>
</dbReference>
<feature type="domain" description="Rad50/SbcC-type AAA" evidence="10">
    <location>
        <begin position="5"/>
        <end position="237"/>
    </location>
</feature>
<dbReference type="InterPro" id="IPR027417">
    <property type="entry name" value="P-loop_NTPase"/>
</dbReference>
<accession>A0A1U7M9I4</accession>
<dbReference type="OrthoDB" id="9806954at2"/>
<keyword evidence="12" id="KW-1185">Reference proteome</keyword>
<evidence type="ECO:0000256" key="6">
    <source>
        <dbReference type="ARBA" id="ARBA00023204"/>
    </source>
</evidence>
<dbReference type="PANTHER" id="PTHR11059">
    <property type="entry name" value="DNA REPAIR PROTEIN RECN"/>
    <property type="match status" value="1"/>
</dbReference>
<dbReference type="NCBIfam" id="TIGR00634">
    <property type="entry name" value="recN"/>
    <property type="match status" value="1"/>
</dbReference>
<evidence type="ECO:0000259" key="10">
    <source>
        <dbReference type="Pfam" id="PF13476"/>
    </source>
</evidence>
<dbReference type="GO" id="GO:0043590">
    <property type="term" value="C:bacterial nucleoid"/>
    <property type="evidence" value="ECO:0007669"/>
    <property type="project" value="TreeGrafter"/>
</dbReference>
<dbReference type="InterPro" id="IPR004604">
    <property type="entry name" value="DNA_recomb/repair_RecN"/>
</dbReference>
<dbReference type="Pfam" id="PF13476">
    <property type="entry name" value="AAA_23"/>
    <property type="match status" value="1"/>
</dbReference>
<dbReference type="PANTHER" id="PTHR11059:SF0">
    <property type="entry name" value="DNA REPAIR PROTEIN RECN"/>
    <property type="match status" value="1"/>
</dbReference>
<sequence length="565" mass="65169">MLVELNIRNFAIIKDLRVQFTRGLNLLTGETGSGKSIIIEALGIILGGRGTKELIRTGEEKSFLQAVFLVEHLDKMKSLLDKHGIEIEENRLLIISREISLHYPSMSRINGRTVTLSILNEITSNLVDIFAQHEHQSLLNIVNHKTLIDSFGDKDFKDLKLGIKIKHIEYTKEKKALSQMNLDSSQREREIDLLRYQIEEIENSNLDNEDEVELENEFNKISNIKSIKSSIEEILEEFNSDNYEKISVLKSINRSVGILNNILKYDSNLKEFFDRLEDINFELRDISDELNHYSENMDINEEKLYDLNEKIDILNRLKKKYGNTIEEILKYKENASNKLEKLLNYEYEIENHKTMVRKYEKELNDLSLELSNKRKIIAKELEKRISYELKDLNMGNITFKVNFSKNSILLSDGFDIIEFLISTNIGEDLKSMSKIVSGGEMSRIMLGFKSILADYDGIPTLIFDEIDTGISGRTAQVVGEKIYDISKKRQVISISHLPQIAALADSHYVISKRLNKDKKINTNIVRLTDEERVIELGRLLGGVDVTDTTLKHAREMLDMTKKIKK</sequence>
<comment type="similarity">
    <text evidence="1 8">Belongs to the RecN family.</text>
</comment>
<keyword evidence="4 8" id="KW-0227">DNA damage</keyword>
<keyword evidence="9" id="KW-0175">Coiled coil</keyword>
<evidence type="ECO:0000256" key="3">
    <source>
        <dbReference type="ARBA" id="ARBA00022741"/>
    </source>
</evidence>
<name>A0A1U7M9I4_TISCR</name>
<keyword evidence="3" id="KW-0547">Nucleotide-binding</keyword>
<keyword evidence="5" id="KW-0067">ATP-binding</keyword>
<evidence type="ECO:0000256" key="9">
    <source>
        <dbReference type="SAM" id="Coils"/>
    </source>
</evidence>
<dbReference type="EMBL" id="LTDM01000001">
    <property type="protein sequence ID" value="OLS03946.1"/>
    <property type="molecule type" value="Genomic_DNA"/>
</dbReference>
<evidence type="ECO:0000313" key="12">
    <source>
        <dbReference type="Proteomes" id="UP000186112"/>
    </source>
</evidence>
<evidence type="ECO:0000313" key="11">
    <source>
        <dbReference type="EMBL" id="OLS03946.1"/>
    </source>
</evidence>
<evidence type="ECO:0000256" key="7">
    <source>
        <dbReference type="ARBA" id="ARBA00033408"/>
    </source>
</evidence>
<dbReference type="AlphaFoldDB" id="A0A1U7M9I4"/>
<dbReference type="RefSeq" id="WP_075724048.1">
    <property type="nucleotide sequence ID" value="NZ_LTDM01000001.1"/>
</dbReference>
<dbReference type="CDD" id="cd03241">
    <property type="entry name" value="ABC_RecN"/>
    <property type="match status" value="2"/>
</dbReference>
<dbReference type="GO" id="GO:0009432">
    <property type="term" value="P:SOS response"/>
    <property type="evidence" value="ECO:0007669"/>
    <property type="project" value="TreeGrafter"/>
</dbReference>
<dbReference type="SUPFAM" id="SSF52540">
    <property type="entry name" value="P-loop containing nucleoside triphosphate hydrolases"/>
    <property type="match status" value="2"/>
</dbReference>
<dbReference type="PIRSF" id="PIRSF003128">
    <property type="entry name" value="RecN"/>
    <property type="match status" value="1"/>
</dbReference>
<protein>
    <recommendedName>
        <fullName evidence="2 8">DNA repair protein RecN</fullName>
    </recommendedName>
    <alternativeName>
        <fullName evidence="7 8">Recombination protein N</fullName>
    </alternativeName>
</protein>
<gene>
    <name evidence="11" type="primary">recN</name>
    <name evidence="11" type="ORF">TICRE_00730</name>
</gene>
<evidence type="ECO:0000256" key="8">
    <source>
        <dbReference type="PIRNR" id="PIRNR003128"/>
    </source>
</evidence>
<dbReference type="GO" id="GO:0006281">
    <property type="term" value="P:DNA repair"/>
    <property type="evidence" value="ECO:0007669"/>
    <property type="project" value="UniProtKB-KW"/>
</dbReference>
<feature type="coiled-coil region" evidence="9">
    <location>
        <begin position="276"/>
        <end position="376"/>
    </location>
</feature>
<reference evidence="11 12" key="1">
    <citation type="submission" date="2016-02" db="EMBL/GenBank/DDBJ databases">
        <title>Genome sequence of Tissierella creatinophila DSM 6911.</title>
        <authorList>
            <person name="Poehlein A."/>
            <person name="Daniel R."/>
        </authorList>
    </citation>
    <scope>NUCLEOTIDE SEQUENCE [LARGE SCALE GENOMIC DNA]</scope>
    <source>
        <strain evidence="11 12">DSM 6911</strain>
    </source>
</reference>
<dbReference type="Gene3D" id="3.40.50.300">
    <property type="entry name" value="P-loop containing nucleotide triphosphate hydrolases"/>
    <property type="match status" value="2"/>
</dbReference>
<evidence type="ECO:0000256" key="1">
    <source>
        <dbReference type="ARBA" id="ARBA00009441"/>
    </source>
</evidence>
<keyword evidence="6 8" id="KW-0234">DNA repair</keyword>
<dbReference type="GO" id="GO:0006310">
    <property type="term" value="P:DNA recombination"/>
    <property type="evidence" value="ECO:0007669"/>
    <property type="project" value="InterPro"/>
</dbReference>